<dbReference type="InterPro" id="IPR011009">
    <property type="entry name" value="Kinase-like_dom_sf"/>
</dbReference>
<protein>
    <recommendedName>
        <fullName evidence="3">Aminoglycoside phosphotransferase domain-containing protein</fullName>
    </recommendedName>
</protein>
<comment type="caution">
    <text evidence="1">The sequence shown here is derived from an EMBL/GenBank/DDBJ whole genome shotgun (WGS) entry which is preliminary data.</text>
</comment>
<keyword evidence="2" id="KW-1185">Reference proteome</keyword>
<dbReference type="OrthoDB" id="3250044at2759"/>
<sequence>MSQIEIAIDAENKPANLPNPEVIVEQCHNPAQRTKINFRGVRLLLDNEEYYWVKFGPDITIGEARTQDYVARVLERNADTTVRVPSVYLAFQEGSFGYIVMEYIRGEMCGRADADLVAASVQSLIAIESPDSVLGPVGGGFIQHPFFVDWIASRRYKSVQQLEKHINGILRATERRGRVRLQPEVANYGLRLCPADIHMTNFIKDDEGRIVALDFGATCFLPPSFFAFVMYRRDTLLAQLIANKVKYPKSTDVDAMSMASYALVPYGTNEVGVPRELKYRDK</sequence>
<gene>
    <name evidence="1" type="ORF">D9615_010410</name>
</gene>
<dbReference type="EMBL" id="JAACJP010000058">
    <property type="protein sequence ID" value="KAF5368776.1"/>
    <property type="molecule type" value="Genomic_DNA"/>
</dbReference>
<dbReference type="Proteomes" id="UP000565441">
    <property type="component" value="Unassembled WGS sequence"/>
</dbReference>
<proteinExistence type="predicted"/>
<evidence type="ECO:0000313" key="2">
    <source>
        <dbReference type="Proteomes" id="UP000565441"/>
    </source>
</evidence>
<dbReference type="AlphaFoldDB" id="A0A8H5GPE8"/>
<name>A0A8H5GPE8_9AGAR</name>
<dbReference type="SUPFAM" id="SSF56112">
    <property type="entry name" value="Protein kinase-like (PK-like)"/>
    <property type="match status" value="1"/>
</dbReference>
<evidence type="ECO:0008006" key="3">
    <source>
        <dbReference type="Google" id="ProtNLM"/>
    </source>
</evidence>
<reference evidence="1 2" key="1">
    <citation type="journal article" date="2020" name="ISME J.">
        <title>Uncovering the hidden diversity of litter-decomposition mechanisms in mushroom-forming fungi.</title>
        <authorList>
            <person name="Floudas D."/>
            <person name="Bentzer J."/>
            <person name="Ahren D."/>
            <person name="Johansson T."/>
            <person name="Persson P."/>
            <person name="Tunlid A."/>
        </authorList>
    </citation>
    <scope>NUCLEOTIDE SEQUENCE [LARGE SCALE GENOMIC DNA]</scope>
    <source>
        <strain evidence="1 2">CBS 661.87</strain>
    </source>
</reference>
<evidence type="ECO:0000313" key="1">
    <source>
        <dbReference type="EMBL" id="KAF5368776.1"/>
    </source>
</evidence>
<organism evidence="1 2">
    <name type="scientific">Tricholomella constricta</name>
    <dbReference type="NCBI Taxonomy" id="117010"/>
    <lineage>
        <taxon>Eukaryota</taxon>
        <taxon>Fungi</taxon>
        <taxon>Dikarya</taxon>
        <taxon>Basidiomycota</taxon>
        <taxon>Agaricomycotina</taxon>
        <taxon>Agaricomycetes</taxon>
        <taxon>Agaricomycetidae</taxon>
        <taxon>Agaricales</taxon>
        <taxon>Tricholomatineae</taxon>
        <taxon>Lyophyllaceae</taxon>
        <taxon>Tricholomella</taxon>
    </lineage>
</organism>
<accession>A0A8H5GPE8</accession>